<protein>
    <submittedName>
        <fullName evidence="2">Glycosyltransferase family 2 protein</fullName>
    </submittedName>
</protein>
<dbReference type="InterPro" id="IPR029044">
    <property type="entry name" value="Nucleotide-diphossugar_trans"/>
</dbReference>
<organism evidence="2 3">
    <name type="scientific">Candidatus Nitronauta litoralis</name>
    <dbReference type="NCBI Taxonomy" id="2705533"/>
    <lineage>
        <taxon>Bacteria</taxon>
        <taxon>Pseudomonadati</taxon>
        <taxon>Nitrospinota/Tectimicrobiota group</taxon>
        <taxon>Nitrospinota</taxon>
        <taxon>Nitrospinia</taxon>
        <taxon>Nitrospinales</taxon>
        <taxon>Nitrospinaceae</taxon>
        <taxon>Candidatus Nitronauta</taxon>
    </lineage>
</organism>
<dbReference type="PANTHER" id="PTHR43179:SF7">
    <property type="entry name" value="RHAMNOSYLTRANSFERASE WBBL"/>
    <property type="match status" value="1"/>
</dbReference>
<dbReference type="Proteomes" id="UP000594688">
    <property type="component" value="Chromosome"/>
</dbReference>
<dbReference type="Gene3D" id="3.90.550.10">
    <property type="entry name" value="Spore Coat Polysaccharide Biosynthesis Protein SpsA, Chain A"/>
    <property type="match status" value="1"/>
</dbReference>
<reference evidence="2 3" key="1">
    <citation type="submission" date="2020-02" db="EMBL/GenBank/DDBJ databases">
        <title>Genomic and physiological characterization of two novel Nitrospinaceae genera.</title>
        <authorList>
            <person name="Mueller A.J."/>
            <person name="Jung M.-Y."/>
            <person name="Strachan C.R."/>
            <person name="Herbold C.W."/>
            <person name="Kirkegaard R.H."/>
            <person name="Daims H."/>
        </authorList>
    </citation>
    <scope>NUCLEOTIDE SEQUENCE [LARGE SCALE GENOMIC DNA]</scope>
    <source>
        <strain evidence="2">EB</strain>
    </source>
</reference>
<evidence type="ECO:0000313" key="3">
    <source>
        <dbReference type="Proteomes" id="UP000594688"/>
    </source>
</evidence>
<evidence type="ECO:0000259" key="1">
    <source>
        <dbReference type="Pfam" id="PF00535"/>
    </source>
</evidence>
<accession>A0A7T0BUV5</accession>
<evidence type="ECO:0000313" key="2">
    <source>
        <dbReference type="EMBL" id="QPJ61394.1"/>
    </source>
</evidence>
<dbReference type="CDD" id="cd00761">
    <property type="entry name" value="Glyco_tranf_GTA_type"/>
    <property type="match status" value="1"/>
</dbReference>
<dbReference type="GO" id="GO:0016740">
    <property type="term" value="F:transferase activity"/>
    <property type="evidence" value="ECO:0007669"/>
    <property type="project" value="UniProtKB-KW"/>
</dbReference>
<dbReference type="EMBL" id="CP048685">
    <property type="protein sequence ID" value="QPJ61394.1"/>
    <property type="molecule type" value="Genomic_DNA"/>
</dbReference>
<dbReference type="KEGG" id="nli:G3M70_05630"/>
<dbReference type="SUPFAM" id="SSF53448">
    <property type="entry name" value="Nucleotide-diphospho-sugar transferases"/>
    <property type="match status" value="1"/>
</dbReference>
<gene>
    <name evidence="2" type="ORF">G3M70_05630</name>
</gene>
<sequence>MVTDIAYHPAHFSEDARFSIVIPTWNNLPYVRHCLDSLKKNSRHPHQIILHINEGSEGTLEWAHQSGMGFTHSTENVGICFGVNAAASLAKTRYLVYLNDDMYVCPDWDEHLLNEIEKTEGDSWFMASTLIEPAGTGNPCVIGADYGKTLETFREDELLSKYENHPMHDQQSPGGCANVVPLSLWRLVGGYSIEYTPGWNSDPDFAMKLWHAGVRQFKTISKSRVYHFHNVTGKRVGPRKSGRKIFAAKWGLTSAKFMKHFLHHGEEYKGPITDPAPSWELAFSKFRGRVLRPFV</sequence>
<dbReference type="AlphaFoldDB" id="A0A7T0BUV5"/>
<dbReference type="PANTHER" id="PTHR43179">
    <property type="entry name" value="RHAMNOSYLTRANSFERASE WBBL"/>
    <property type="match status" value="1"/>
</dbReference>
<dbReference type="Pfam" id="PF00535">
    <property type="entry name" value="Glycos_transf_2"/>
    <property type="match status" value="1"/>
</dbReference>
<keyword evidence="2" id="KW-0808">Transferase</keyword>
<dbReference type="InterPro" id="IPR001173">
    <property type="entry name" value="Glyco_trans_2-like"/>
</dbReference>
<feature type="domain" description="Glycosyltransferase 2-like" evidence="1">
    <location>
        <begin position="19"/>
        <end position="122"/>
    </location>
</feature>
<name>A0A7T0BUV5_9BACT</name>
<proteinExistence type="predicted"/>